<keyword evidence="1" id="KW-0812">Transmembrane</keyword>
<evidence type="ECO:0000313" key="3">
    <source>
        <dbReference type="Proteomes" id="UP001063698"/>
    </source>
</evidence>
<dbReference type="Pfam" id="PF09973">
    <property type="entry name" value="DUF2208"/>
    <property type="match status" value="1"/>
</dbReference>
<dbReference type="Proteomes" id="UP001063698">
    <property type="component" value="Chromosome"/>
</dbReference>
<dbReference type="AlphaFoldDB" id="A0A977PLG6"/>
<keyword evidence="1" id="KW-0472">Membrane</keyword>
<dbReference type="EMBL" id="CP006868">
    <property type="protein sequence ID" value="UXD22320.1"/>
    <property type="molecule type" value="Genomic_DNA"/>
</dbReference>
<dbReference type="KEGG" id="ipc:IPA_03480"/>
<gene>
    <name evidence="2" type="ORF">IPA_03480</name>
</gene>
<evidence type="ECO:0008006" key="4">
    <source>
        <dbReference type="Google" id="ProtNLM"/>
    </source>
</evidence>
<sequence>MQVQTMGKKSLILSQVSMTIFALVMSFFPNYYGLLLLAYFLIMPVIMYKFMAKPLKEAMGRVKGKTLHEENAKELFEKDPEFEWIMKGQMFQSLLSSLPLLVLIAFGFTLWPVITHISDPWIRFAAIIAYFEGYTVLNYLVNKHMAKQVMKVPKPITNYKITDKGIQIKPFGTINFPLQSYVVKLKKESYAVDLLSKKEGSPSYRIYTKNPEKVYQLLSSLGLKVEEAESSVA</sequence>
<name>A0A977PLG6_9CREN</name>
<evidence type="ECO:0000256" key="1">
    <source>
        <dbReference type="SAM" id="Phobius"/>
    </source>
</evidence>
<evidence type="ECO:0000313" key="2">
    <source>
        <dbReference type="EMBL" id="UXD22320.1"/>
    </source>
</evidence>
<keyword evidence="3" id="KW-1185">Reference proteome</keyword>
<proteinExistence type="predicted"/>
<keyword evidence="1" id="KW-1133">Transmembrane helix</keyword>
<accession>A0A977PLG6</accession>
<feature type="transmembrane region" description="Helical" evidence="1">
    <location>
        <begin position="94"/>
        <end position="114"/>
    </location>
</feature>
<organism evidence="2 3">
    <name type="scientific">Ignicoccus pacificus DSM 13166</name>
    <dbReference type="NCBI Taxonomy" id="940294"/>
    <lineage>
        <taxon>Archaea</taxon>
        <taxon>Thermoproteota</taxon>
        <taxon>Thermoprotei</taxon>
        <taxon>Desulfurococcales</taxon>
        <taxon>Desulfurococcaceae</taxon>
        <taxon>Ignicoccus</taxon>
    </lineage>
</organism>
<protein>
    <recommendedName>
        <fullName evidence="4">DUF2208 domain-containing protein</fullName>
    </recommendedName>
</protein>
<dbReference type="InterPro" id="IPR009198">
    <property type="entry name" value="UCP014484_TM"/>
</dbReference>
<reference evidence="2" key="1">
    <citation type="submission" date="2013-11" db="EMBL/GenBank/DDBJ databases">
        <title>Comparative genomics of Ignicoccus.</title>
        <authorList>
            <person name="Podar M."/>
        </authorList>
    </citation>
    <scope>NUCLEOTIDE SEQUENCE</scope>
    <source>
        <strain evidence="2">DSM 13166</strain>
    </source>
</reference>
<feature type="transmembrane region" description="Helical" evidence="1">
    <location>
        <begin position="120"/>
        <end position="141"/>
    </location>
</feature>